<dbReference type="Proteomes" id="UP000033072">
    <property type="component" value="Chromosome"/>
</dbReference>
<dbReference type="GO" id="GO:0005524">
    <property type="term" value="F:ATP binding"/>
    <property type="evidence" value="ECO:0007669"/>
    <property type="project" value="UniProtKB-UniRule"/>
</dbReference>
<evidence type="ECO:0000256" key="5">
    <source>
        <dbReference type="ARBA" id="ARBA00022840"/>
    </source>
</evidence>
<evidence type="ECO:0000313" key="13">
    <source>
        <dbReference type="EMBL" id="AKB74471.1"/>
    </source>
</evidence>
<dbReference type="InterPro" id="IPR000212">
    <property type="entry name" value="DNA_helicase_UvrD/REP"/>
</dbReference>
<proteinExistence type="inferred from homology"/>
<accession>A0A0E3S2U5</accession>
<feature type="transmembrane region" description="Helical" evidence="11">
    <location>
        <begin position="34"/>
        <end position="63"/>
    </location>
</feature>
<dbReference type="GO" id="GO:0043138">
    <property type="term" value="F:3'-5' DNA helicase activity"/>
    <property type="evidence" value="ECO:0007669"/>
    <property type="project" value="UniProtKB-EC"/>
</dbReference>
<evidence type="ECO:0000256" key="3">
    <source>
        <dbReference type="ARBA" id="ARBA00022801"/>
    </source>
</evidence>
<dbReference type="GeneID" id="24805939"/>
<protein>
    <recommendedName>
        <fullName evidence="8">DNA 3'-5' helicase</fullName>
        <ecNumber evidence="8">5.6.2.4</ecNumber>
    </recommendedName>
</protein>
<feature type="binding site" evidence="10">
    <location>
        <begin position="213"/>
        <end position="220"/>
    </location>
    <ligand>
        <name>ATP</name>
        <dbReference type="ChEBI" id="CHEBI:30616"/>
    </ligand>
</feature>
<gene>
    <name evidence="13" type="ORF">MSLAZ_1210</name>
</gene>
<keyword evidence="4 10" id="KW-0347">Helicase</keyword>
<comment type="catalytic activity">
    <reaction evidence="7">
        <text>Couples ATP hydrolysis with the unwinding of duplex DNA by translocating in the 3'-5' direction.</text>
        <dbReference type="EC" id="5.6.2.4"/>
    </reaction>
</comment>
<dbReference type="InterPro" id="IPR014017">
    <property type="entry name" value="DNA_helicase_UvrD-like_C"/>
</dbReference>
<keyword evidence="14" id="KW-1185">Reference proteome</keyword>
<comment type="similarity">
    <text evidence="1">Belongs to the helicase family. UvrD subfamily.</text>
</comment>
<dbReference type="PANTHER" id="PTHR11070">
    <property type="entry name" value="UVRD / RECB / PCRA DNA HELICASE FAMILY MEMBER"/>
    <property type="match status" value="1"/>
</dbReference>
<dbReference type="STRING" id="1434111.MSLAZ_1210"/>
<dbReference type="OrthoDB" id="203178at2157"/>
<dbReference type="PANTHER" id="PTHR11070:SF63">
    <property type="entry name" value="DNA HELICASE IV"/>
    <property type="match status" value="1"/>
</dbReference>
<sequence>MKFLNTLGSPFSEGVGIALDEANNSDSKLKIRHILLLFSLAAISLPDFIIPLLILFLLSLFFLKKNYLINYSNYVYKILRSEKESIGEEVKVNIEKTISDLYKRYESYKIRRETYLTFHEKEKLINTCNNCLNTCSIFTNKCKLLDEPSNDFIGRSVEQLTHLLNEFKAYDNEDFIQERIQKYDYLFQKSPFPLDDSQKRAIVTDDTHNLVVAGAGSGKTEVLITRAAYLTERAPDGVDSKKILILAFQNKAAGEVKNRLGERFGIEAIEVRTFHSLGKKILEDACKISGKAIPELKFSGYNFEKEFSSYVNSLFNSKETDGHFQKKILDYMKFYHDDEIINSKDDFEEKEEFYKYMKGLTYTALDDTKVKSEAERAILNFFLSQNLNGERIRIFYEHPAEWMAYTDASGGKKIPTPDFLFPDYDIYLEHWAIDRDCNVPDWFEGENPSEEYRKGMAMKIRKFSQQDKYFLVETTYYEFKETNFEITLTEKLTNALKAKYPDKDFEFTPAPYEQLVNRLSAECKATVKGLSFNIGRFITIAKTYNLSPKKIEQRLLTERWSAKQKMFASIALDIYKNYENKLVTENKIDFSDMINLAVKELKENQELCKDSFDHILIDEYQDISAQRYELIKELMKKNEGCKLFCVGDDWQSIMGFSGSNLDFFVNFHEYFDHPARTDLSINYRSCKSIVDTGAEIIVYNKGSQIEKDTFSKNKDERPIRVYISDYGRRSQYKYHSQIAKHCVDLMKRYLDEGYEAKDILLLSRIGKNIMMQNLLREYAEKMNVPISFDESKNPNKVPFMTIHKSKGLQAKVVFLLDVVEGMYGFPCELENPYIFEPATLSSKKDRYQEERRLFYVAVTRAMSDLIIYTQKDSVSKFVNEIENKVTICELK</sequence>
<dbReference type="Gene3D" id="1.10.10.160">
    <property type="match status" value="1"/>
</dbReference>
<dbReference type="EMBL" id="CP009515">
    <property type="protein sequence ID" value="AKB74471.1"/>
    <property type="molecule type" value="Genomic_DNA"/>
</dbReference>
<organism evidence="13 14">
    <name type="scientific">Methanosarcina lacustris Z-7289</name>
    <dbReference type="NCBI Taxonomy" id="1434111"/>
    <lineage>
        <taxon>Archaea</taxon>
        <taxon>Methanobacteriati</taxon>
        <taxon>Methanobacteriota</taxon>
        <taxon>Stenosarchaea group</taxon>
        <taxon>Methanomicrobia</taxon>
        <taxon>Methanosarcinales</taxon>
        <taxon>Methanosarcinaceae</taxon>
        <taxon>Methanosarcina</taxon>
    </lineage>
</organism>
<keyword evidence="11" id="KW-1133">Transmembrane helix</keyword>
<feature type="domain" description="UvrD-like helicase ATP-binding" evidence="12">
    <location>
        <begin position="192"/>
        <end position="686"/>
    </location>
</feature>
<dbReference type="SUPFAM" id="SSF52540">
    <property type="entry name" value="P-loop containing nucleoside triphosphate hydrolases"/>
    <property type="match status" value="1"/>
</dbReference>
<reference evidence="13 14" key="1">
    <citation type="submission" date="2014-07" db="EMBL/GenBank/DDBJ databases">
        <title>Methanogenic archaea and the global carbon cycle.</title>
        <authorList>
            <person name="Henriksen J.R."/>
            <person name="Luke J."/>
            <person name="Reinhart S."/>
            <person name="Benedict M.N."/>
            <person name="Youngblut N.D."/>
            <person name="Metcalf M.E."/>
            <person name="Whitaker R.J."/>
            <person name="Metcalf W.W."/>
        </authorList>
    </citation>
    <scope>NUCLEOTIDE SEQUENCE [LARGE SCALE GENOMIC DNA]</scope>
    <source>
        <strain evidence="13 14">Z-7289</strain>
    </source>
</reference>
<evidence type="ECO:0000313" key="14">
    <source>
        <dbReference type="Proteomes" id="UP000033072"/>
    </source>
</evidence>
<evidence type="ECO:0000256" key="9">
    <source>
        <dbReference type="ARBA" id="ARBA00048988"/>
    </source>
</evidence>
<dbReference type="AlphaFoldDB" id="A0A0E3S2U5"/>
<dbReference type="GO" id="GO:0000725">
    <property type="term" value="P:recombinational repair"/>
    <property type="evidence" value="ECO:0007669"/>
    <property type="project" value="TreeGrafter"/>
</dbReference>
<dbReference type="GO" id="GO:0016787">
    <property type="term" value="F:hydrolase activity"/>
    <property type="evidence" value="ECO:0007669"/>
    <property type="project" value="UniProtKB-UniRule"/>
</dbReference>
<dbReference type="EC" id="5.6.2.4" evidence="8"/>
<dbReference type="GO" id="GO:0003677">
    <property type="term" value="F:DNA binding"/>
    <property type="evidence" value="ECO:0007669"/>
    <property type="project" value="UniProtKB-KW"/>
</dbReference>
<dbReference type="PROSITE" id="PS51198">
    <property type="entry name" value="UVRD_HELICASE_ATP_BIND"/>
    <property type="match status" value="1"/>
</dbReference>
<evidence type="ECO:0000256" key="2">
    <source>
        <dbReference type="ARBA" id="ARBA00022741"/>
    </source>
</evidence>
<dbReference type="PATRIC" id="fig|1434111.4.peg.1566"/>
<evidence type="ECO:0000259" key="12">
    <source>
        <dbReference type="PROSITE" id="PS51198"/>
    </source>
</evidence>
<dbReference type="Pfam" id="PF13361">
    <property type="entry name" value="UvrD_C"/>
    <property type="match status" value="1"/>
</dbReference>
<keyword evidence="5 10" id="KW-0067">ATP-binding</keyword>
<keyword evidence="11" id="KW-0472">Membrane</keyword>
<dbReference type="InterPro" id="IPR027417">
    <property type="entry name" value="P-loop_NTPase"/>
</dbReference>
<dbReference type="RefSeq" id="WP_048125382.1">
    <property type="nucleotide sequence ID" value="NZ_CP009515.1"/>
</dbReference>
<keyword evidence="2 10" id="KW-0547">Nucleotide-binding</keyword>
<dbReference type="HOGENOM" id="CLU_006494_1_1_2"/>
<evidence type="ECO:0000256" key="6">
    <source>
        <dbReference type="ARBA" id="ARBA00023235"/>
    </source>
</evidence>
<keyword evidence="11" id="KW-0812">Transmembrane</keyword>
<evidence type="ECO:0000256" key="7">
    <source>
        <dbReference type="ARBA" id="ARBA00034617"/>
    </source>
</evidence>
<evidence type="ECO:0000256" key="4">
    <source>
        <dbReference type="ARBA" id="ARBA00022806"/>
    </source>
</evidence>
<dbReference type="Pfam" id="PF00580">
    <property type="entry name" value="UvrD-helicase"/>
    <property type="match status" value="2"/>
</dbReference>
<dbReference type="InterPro" id="IPR013986">
    <property type="entry name" value="DExx_box_DNA_helicase_dom_sf"/>
</dbReference>
<evidence type="ECO:0000256" key="8">
    <source>
        <dbReference type="ARBA" id="ARBA00034808"/>
    </source>
</evidence>
<dbReference type="KEGG" id="mls:MSLAZ_1210"/>
<name>A0A0E3S2U5_9EURY</name>
<evidence type="ECO:0000256" key="1">
    <source>
        <dbReference type="ARBA" id="ARBA00009922"/>
    </source>
</evidence>
<dbReference type="Gene3D" id="3.40.50.300">
    <property type="entry name" value="P-loop containing nucleotide triphosphate hydrolases"/>
    <property type="match status" value="3"/>
</dbReference>
<keyword evidence="6" id="KW-0413">Isomerase</keyword>
<dbReference type="InterPro" id="IPR014016">
    <property type="entry name" value="UvrD-like_ATP-bd"/>
</dbReference>
<keyword evidence="3 10" id="KW-0378">Hydrolase</keyword>
<evidence type="ECO:0000256" key="10">
    <source>
        <dbReference type="PROSITE-ProRule" id="PRU00560"/>
    </source>
</evidence>
<dbReference type="GO" id="GO:0005829">
    <property type="term" value="C:cytosol"/>
    <property type="evidence" value="ECO:0007669"/>
    <property type="project" value="TreeGrafter"/>
</dbReference>
<evidence type="ECO:0000256" key="11">
    <source>
        <dbReference type="SAM" id="Phobius"/>
    </source>
</evidence>
<comment type="catalytic activity">
    <reaction evidence="9">
        <text>ATP + H2O = ADP + phosphate + H(+)</text>
        <dbReference type="Rhea" id="RHEA:13065"/>
        <dbReference type="ChEBI" id="CHEBI:15377"/>
        <dbReference type="ChEBI" id="CHEBI:15378"/>
        <dbReference type="ChEBI" id="CHEBI:30616"/>
        <dbReference type="ChEBI" id="CHEBI:43474"/>
        <dbReference type="ChEBI" id="CHEBI:456216"/>
        <dbReference type="EC" id="5.6.2.4"/>
    </reaction>
</comment>